<evidence type="ECO:0000313" key="3">
    <source>
        <dbReference type="Proteomes" id="UP000240987"/>
    </source>
</evidence>
<protein>
    <submittedName>
        <fullName evidence="2">Uncharacterized protein</fullName>
    </submittedName>
</protein>
<proteinExistence type="predicted"/>
<reference evidence="2 3" key="1">
    <citation type="submission" date="2018-01" db="EMBL/GenBank/DDBJ databases">
        <title>Whole genome sequencing of Histamine producing bacteria.</title>
        <authorList>
            <person name="Butler K."/>
        </authorList>
    </citation>
    <scope>NUCLEOTIDE SEQUENCE [LARGE SCALE GENOMIC DNA]</scope>
    <source>
        <strain evidence="2 3">JCM 12947</strain>
    </source>
</reference>
<dbReference type="RefSeq" id="WP_107245885.1">
    <property type="nucleotide sequence ID" value="NZ_PYMJ01000048.1"/>
</dbReference>
<comment type="caution">
    <text evidence="2">The sequence shown here is derived from an EMBL/GenBank/DDBJ whole genome shotgun (WGS) entry which is preliminary data.</text>
</comment>
<keyword evidence="3" id="KW-1185">Reference proteome</keyword>
<dbReference type="AlphaFoldDB" id="A0A2T3J773"/>
<keyword evidence="1" id="KW-0732">Signal</keyword>
<name>A0A2T3J773_9GAMM</name>
<sequence>MDNTFSKAAFIAAFSFSTIATAADDLPFQLECVEQRTDTRISIRSEHAEHIQLRVISGGNNQLKTSISGKSTTSFIFGAAQFPITVKYQTDVGTGKIRIDESCHVAPIA</sequence>
<gene>
    <name evidence="2" type="ORF">C9J12_26930</name>
</gene>
<accession>A0A2T3J773</accession>
<feature type="chain" id="PRO_5015666003" evidence="1">
    <location>
        <begin position="23"/>
        <end position="109"/>
    </location>
</feature>
<evidence type="ECO:0000256" key="1">
    <source>
        <dbReference type="SAM" id="SignalP"/>
    </source>
</evidence>
<organism evidence="2 3">
    <name type="scientific">Photobacterium frigidiphilum</name>
    <dbReference type="NCBI Taxonomy" id="264736"/>
    <lineage>
        <taxon>Bacteria</taxon>
        <taxon>Pseudomonadati</taxon>
        <taxon>Pseudomonadota</taxon>
        <taxon>Gammaproteobacteria</taxon>
        <taxon>Vibrionales</taxon>
        <taxon>Vibrionaceae</taxon>
        <taxon>Photobacterium</taxon>
    </lineage>
</organism>
<dbReference type="Proteomes" id="UP000240987">
    <property type="component" value="Unassembled WGS sequence"/>
</dbReference>
<dbReference type="EMBL" id="PYMJ01000048">
    <property type="protein sequence ID" value="PSU44578.1"/>
    <property type="molecule type" value="Genomic_DNA"/>
</dbReference>
<feature type="signal peptide" evidence="1">
    <location>
        <begin position="1"/>
        <end position="22"/>
    </location>
</feature>
<evidence type="ECO:0000313" key="2">
    <source>
        <dbReference type="EMBL" id="PSU44578.1"/>
    </source>
</evidence>